<dbReference type="InterPro" id="IPR011051">
    <property type="entry name" value="RmlC_Cupin_sf"/>
</dbReference>
<protein>
    <submittedName>
        <fullName evidence="2">Cupin domain protein</fullName>
    </submittedName>
</protein>
<dbReference type="AlphaFoldDB" id="A0A1D8G5E9"/>
<keyword evidence="3" id="KW-1185">Reference proteome</keyword>
<evidence type="ECO:0000259" key="1">
    <source>
        <dbReference type="Pfam" id="PF07883"/>
    </source>
</evidence>
<dbReference type="EMBL" id="CP017316">
    <property type="protein sequence ID" value="AOT60669.1"/>
    <property type="molecule type" value="Genomic_DNA"/>
</dbReference>
<dbReference type="GeneID" id="91405081"/>
<gene>
    <name evidence="2" type="ORF">A4G23_03544</name>
</gene>
<dbReference type="Proteomes" id="UP000095349">
    <property type="component" value="Chromosome"/>
</dbReference>
<feature type="domain" description="Cupin type-2" evidence="1">
    <location>
        <begin position="44"/>
        <end position="109"/>
    </location>
</feature>
<accession>A0A1D8G5E9</accession>
<evidence type="ECO:0000313" key="2">
    <source>
        <dbReference type="EMBL" id="AOT60669.1"/>
    </source>
</evidence>
<proteinExistence type="predicted"/>
<dbReference type="Pfam" id="PF07883">
    <property type="entry name" value="Cupin_2"/>
    <property type="match status" value="1"/>
</dbReference>
<dbReference type="Gene3D" id="2.60.120.10">
    <property type="entry name" value="Jelly Rolls"/>
    <property type="match status" value="1"/>
</dbReference>
<dbReference type="PATRIC" id="fig|285473.5.peg.3712"/>
<sequence>MITKIRMSPSAASEEFGMACQRLIPWQGAEGEQEPPVGAMACFLPAGGSSDPDCHDQDEVMIVLSGSGTLDLAGETTAFEAGDLLVLPRNLSHVVHNPTDSVLTWVSVYWPLHEPKA</sequence>
<reference evidence="2 3" key="1">
    <citation type="submission" date="2016-09" db="EMBL/GenBank/DDBJ databases">
        <title>Streptomyces rubrolavendulae MJM4426 Genome sequencing and assembly.</title>
        <authorList>
            <person name="Kim J.-G."/>
        </authorList>
    </citation>
    <scope>NUCLEOTIDE SEQUENCE [LARGE SCALE GENOMIC DNA]</scope>
    <source>
        <strain evidence="2 3">MJM4426</strain>
    </source>
</reference>
<name>A0A1D8G5E9_9ACTN</name>
<evidence type="ECO:0000313" key="3">
    <source>
        <dbReference type="Proteomes" id="UP000095349"/>
    </source>
</evidence>
<dbReference type="InterPro" id="IPR013096">
    <property type="entry name" value="Cupin_2"/>
</dbReference>
<organism evidence="2 3">
    <name type="scientific">Streptomyces rubrolavendulae</name>
    <dbReference type="NCBI Taxonomy" id="285473"/>
    <lineage>
        <taxon>Bacteria</taxon>
        <taxon>Bacillati</taxon>
        <taxon>Actinomycetota</taxon>
        <taxon>Actinomycetes</taxon>
        <taxon>Kitasatosporales</taxon>
        <taxon>Streptomycetaceae</taxon>
        <taxon>Streptomyces</taxon>
    </lineage>
</organism>
<dbReference type="SUPFAM" id="SSF51182">
    <property type="entry name" value="RmlC-like cupins"/>
    <property type="match status" value="1"/>
</dbReference>
<dbReference type="InterPro" id="IPR014710">
    <property type="entry name" value="RmlC-like_jellyroll"/>
</dbReference>
<dbReference type="RefSeq" id="WP_037937924.1">
    <property type="nucleotide sequence ID" value="NZ_CP017316.1"/>
</dbReference>
<dbReference type="OrthoDB" id="3296127at2"/>
<dbReference type="KEGG" id="srn:A4G23_03544"/>